<proteinExistence type="predicted"/>
<protein>
    <submittedName>
        <fullName evidence="1">Uncharacterized protein</fullName>
    </submittedName>
</protein>
<gene>
    <name evidence="1" type="ORF">METZ01_LOCUS456007</name>
</gene>
<sequence>TPDLSLRRRTLYPAELRARFGFRQCL</sequence>
<reference evidence="1" key="1">
    <citation type="submission" date="2018-05" db="EMBL/GenBank/DDBJ databases">
        <authorList>
            <person name="Lanie J.A."/>
            <person name="Ng W.-L."/>
            <person name="Kazmierczak K.M."/>
            <person name="Andrzejewski T.M."/>
            <person name="Davidsen T.M."/>
            <person name="Wayne K.J."/>
            <person name="Tettelin H."/>
            <person name="Glass J.I."/>
            <person name="Rusch D."/>
            <person name="Podicherti R."/>
            <person name="Tsui H.-C.T."/>
            <person name="Winkler M.E."/>
        </authorList>
    </citation>
    <scope>NUCLEOTIDE SEQUENCE</scope>
</reference>
<evidence type="ECO:0000313" key="1">
    <source>
        <dbReference type="EMBL" id="SVE03153.1"/>
    </source>
</evidence>
<dbReference type="EMBL" id="UINC01189458">
    <property type="protein sequence ID" value="SVE03153.1"/>
    <property type="molecule type" value="Genomic_DNA"/>
</dbReference>
<organism evidence="1">
    <name type="scientific">marine metagenome</name>
    <dbReference type="NCBI Taxonomy" id="408172"/>
    <lineage>
        <taxon>unclassified sequences</taxon>
        <taxon>metagenomes</taxon>
        <taxon>ecological metagenomes</taxon>
    </lineage>
</organism>
<feature type="non-terminal residue" evidence="1">
    <location>
        <position position="1"/>
    </location>
</feature>
<feature type="non-terminal residue" evidence="1">
    <location>
        <position position="26"/>
    </location>
</feature>
<name>A0A383A6B3_9ZZZZ</name>
<dbReference type="AlphaFoldDB" id="A0A383A6B3"/>
<accession>A0A383A6B3</accession>